<dbReference type="RefSeq" id="WP_183539020.1">
    <property type="nucleotide sequence ID" value="NZ_JACHHV010000006.1"/>
</dbReference>
<evidence type="ECO:0000313" key="2">
    <source>
        <dbReference type="Proteomes" id="UP000562464"/>
    </source>
</evidence>
<keyword evidence="1" id="KW-0503">Monooxygenase</keyword>
<dbReference type="Gene3D" id="3.30.70.100">
    <property type="match status" value="1"/>
</dbReference>
<dbReference type="AlphaFoldDB" id="A0A841C5U4"/>
<dbReference type="EMBL" id="JACHHV010000006">
    <property type="protein sequence ID" value="MBB5887647.1"/>
    <property type="molecule type" value="Genomic_DNA"/>
</dbReference>
<dbReference type="Proteomes" id="UP000562464">
    <property type="component" value="Unassembled WGS sequence"/>
</dbReference>
<name>A0A841C5U4_9LACT</name>
<protein>
    <submittedName>
        <fullName evidence="1">Quinol monooxygenase YgiN</fullName>
    </submittedName>
</protein>
<gene>
    <name evidence="1" type="ORF">HNQ37_000519</name>
</gene>
<evidence type="ECO:0000313" key="1">
    <source>
        <dbReference type="EMBL" id="MBB5887647.1"/>
    </source>
</evidence>
<accession>A0A841C5U4</accession>
<keyword evidence="1" id="KW-0560">Oxidoreductase</keyword>
<dbReference type="GO" id="GO:0004497">
    <property type="term" value="F:monooxygenase activity"/>
    <property type="evidence" value="ECO:0007669"/>
    <property type="project" value="UniProtKB-KW"/>
</dbReference>
<sequence>MTKLFLRLVKQSLGFAYAEVYVKVGFRNVTNSINNEVGLLVMYVNHLKSDLSKNIVAELYADKVAHQGNISSDYFQKFADLAVNALNSREIISLNTKAVLEKD</sequence>
<comment type="caution">
    <text evidence="1">The sequence shown here is derived from an EMBL/GenBank/DDBJ whole genome shotgun (WGS) entry which is preliminary data.</text>
</comment>
<organism evidence="1 2">
    <name type="scientific">Lactovum miscens</name>
    <dbReference type="NCBI Taxonomy" id="190387"/>
    <lineage>
        <taxon>Bacteria</taxon>
        <taxon>Bacillati</taxon>
        <taxon>Bacillota</taxon>
        <taxon>Bacilli</taxon>
        <taxon>Lactobacillales</taxon>
        <taxon>Streptococcaceae</taxon>
        <taxon>Lactovum</taxon>
    </lineage>
</organism>
<dbReference type="InterPro" id="IPR011008">
    <property type="entry name" value="Dimeric_a/b-barrel"/>
</dbReference>
<reference evidence="1 2" key="1">
    <citation type="submission" date="2020-08" db="EMBL/GenBank/DDBJ databases">
        <title>Genomic Encyclopedia of Type Strains, Phase IV (KMG-IV): sequencing the most valuable type-strain genomes for metagenomic binning, comparative biology and taxonomic classification.</title>
        <authorList>
            <person name="Goeker M."/>
        </authorList>
    </citation>
    <scope>NUCLEOTIDE SEQUENCE [LARGE SCALE GENOMIC DNA]</scope>
    <source>
        <strain evidence="1 2">DSM 14925</strain>
    </source>
</reference>
<keyword evidence="2" id="KW-1185">Reference proteome</keyword>
<dbReference type="SUPFAM" id="SSF54909">
    <property type="entry name" value="Dimeric alpha+beta barrel"/>
    <property type="match status" value="1"/>
</dbReference>
<proteinExistence type="predicted"/>